<dbReference type="CDD" id="cd14797">
    <property type="entry name" value="DUF302"/>
    <property type="match status" value="1"/>
</dbReference>
<dbReference type="AlphaFoldDB" id="A0A7W8FEJ2"/>
<feature type="domain" description="DUF302" evidence="1">
    <location>
        <begin position="37"/>
        <end position="96"/>
    </location>
</feature>
<name>A0A7W8FEJ2_9BACT</name>
<protein>
    <submittedName>
        <fullName evidence="2">Uncharacterized protein (DUF302 family)</fullName>
    </submittedName>
</protein>
<evidence type="ECO:0000313" key="3">
    <source>
        <dbReference type="Proteomes" id="UP000539075"/>
    </source>
</evidence>
<organism evidence="2 3">
    <name type="scientific">Desulfovibrio intestinalis</name>
    <dbReference type="NCBI Taxonomy" id="58621"/>
    <lineage>
        <taxon>Bacteria</taxon>
        <taxon>Pseudomonadati</taxon>
        <taxon>Thermodesulfobacteriota</taxon>
        <taxon>Desulfovibrionia</taxon>
        <taxon>Desulfovibrionales</taxon>
        <taxon>Desulfovibrionaceae</taxon>
        <taxon>Desulfovibrio</taxon>
    </lineage>
</organism>
<dbReference type="RefSeq" id="WP_183719730.1">
    <property type="nucleotide sequence ID" value="NZ_JACHGO010000005.1"/>
</dbReference>
<dbReference type="SUPFAM" id="SSF103247">
    <property type="entry name" value="TT1751-like"/>
    <property type="match status" value="1"/>
</dbReference>
<sequence length="129" mass="14367">MATCSIQIVRRKSDVVTALAAIESELERRGITIFAKFDHHKNAQEVNLSLRKMTVLVFGSPMEGTLLMQKNPLVAFELPLRILVWEDEGGTTCLAMPNMVSLAQQYRLSNLPAVGKMQNLLNELIAVVE</sequence>
<keyword evidence="3" id="KW-1185">Reference proteome</keyword>
<dbReference type="Proteomes" id="UP000539075">
    <property type="component" value="Unassembled WGS sequence"/>
</dbReference>
<comment type="caution">
    <text evidence="2">The sequence shown here is derived from an EMBL/GenBank/DDBJ whole genome shotgun (WGS) entry which is preliminary data.</text>
</comment>
<dbReference type="PANTHER" id="PTHR38342">
    <property type="entry name" value="SLR5037 PROTEIN"/>
    <property type="match status" value="1"/>
</dbReference>
<dbReference type="EMBL" id="JACHGO010000005">
    <property type="protein sequence ID" value="MBB5143854.1"/>
    <property type="molecule type" value="Genomic_DNA"/>
</dbReference>
<evidence type="ECO:0000259" key="1">
    <source>
        <dbReference type="Pfam" id="PF03625"/>
    </source>
</evidence>
<proteinExistence type="predicted"/>
<dbReference type="Gene3D" id="3.30.310.70">
    <property type="entry name" value="TT1751-like domain"/>
    <property type="match status" value="1"/>
</dbReference>
<evidence type="ECO:0000313" key="2">
    <source>
        <dbReference type="EMBL" id="MBB5143854.1"/>
    </source>
</evidence>
<dbReference type="PANTHER" id="PTHR38342:SF2">
    <property type="entry name" value="INNER MEMBRANE OR EXPORTED"/>
    <property type="match status" value="1"/>
</dbReference>
<dbReference type="InterPro" id="IPR035923">
    <property type="entry name" value="TT1751-like_sf"/>
</dbReference>
<accession>A0A7W8FEJ2</accession>
<reference evidence="2 3" key="1">
    <citation type="submission" date="2020-08" db="EMBL/GenBank/DDBJ databases">
        <title>Genomic Encyclopedia of Type Strains, Phase IV (KMG-IV): sequencing the most valuable type-strain genomes for metagenomic binning, comparative biology and taxonomic classification.</title>
        <authorList>
            <person name="Goeker M."/>
        </authorList>
    </citation>
    <scope>NUCLEOTIDE SEQUENCE [LARGE SCALE GENOMIC DNA]</scope>
    <source>
        <strain evidence="2 3">DSM 11275</strain>
    </source>
</reference>
<gene>
    <name evidence="2" type="ORF">HNQ38_001954</name>
</gene>
<dbReference type="InterPro" id="IPR005180">
    <property type="entry name" value="DUF302"/>
</dbReference>
<dbReference type="Pfam" id="PF03625">
    <property type="entry name" value="DUF302"/>
    <property type="match status" value="1"/>
</dbReference>